<proteinExistence type="predicted"/>
<dbReference type="EMBL" id="VTUX01000005">
    <property type="protein sequence ID" value="KAA1190494.1"/>
    <property type="molecule type" value="Genomic_DNA"/>
</dbReference>
<gene>
    <name evidence="1" type="ORF">F0M18_11815</name>
</gene>
<name>A0A5B0WTT4_9GAMM</name>
<evidence type="ECO:0000313" key="2">
    <source>
        <dbReference type="Proteomes" id="UP000323708"/>
    </source>
</evidence>
<organism evidence="1 2">
    <name type="scientific">Pseudohalioglobus sediminis</name>
    <dbReference type="NCBI Taxonomy" id="2606449"/>
    <lineage>
        <taxon>Bacteria</taxon>
        <taxon>Pseudomonadati</taxon>
        <taxon>Pseudomonadota</taxon>
        <taxon>Gammaproteobacteria</taxon>
        <taxon>Cellvibrionales</taxon>
        <taxon>Halieaceae</taxon>
        <taxon>Pseudohalioglobus</taxon>
    </lineage>
</organism>
<evidence type="ECO:0000313" key="1">
    <source>
        <dbReference type="EMBL" id="KAA1190494.1"/>
    </source>
</evidence>
<dbReference type="Pfam" id="PF22817">
    <property type="entry name" value="ApeP-like"/>
    <property type="match status" value="1"/>
</dbReference>
<dbReference type="AlphaFoldDB" id="A0A5B0WTT4"/>
<dbReference type="SUPFAM" id="SSF54637">
    <property type="entry name" value="Thioesterase/thiol ester dehydrase-isomerase"/>
    <property type="match status" value="1"/>
</dbReference>
<comment type="caution">
    <text evidence="1">The sequence shown here is derived from an EMBL/GenBank/DDBJ whole genome shotgun (WGS) entry which is preliminary data.</text>
</comment>
<protein>
    <submittedName>
        <fullName evidence="1">3-hydroxylacyl-ACP dehydratase</fullName>
    </submittedName>
</protein>
<reference evidence="1 2" key="1">
    <citation type="submission" date="2019-09" db="EMBL/GenBank/DDBJ databases">
        <authorList>
            <person name="Chen X.-Y."/>
        </authorList>
    </citation>
    <scope>NUCLEOTIDE SEQUENCE [LARGE SCALE GENOMIC DNA]</scope>
    <source>
        <strain evidence="1 2">NY5</strain>
    </source>
</reference>
<dbReference type="Proteomes" id="UP000323708">
    <property type="component" value="Unassembled WGS sequence"/>
</dbReference>
<accession>A0A5B0WTT4</accession>
<dbReference type="Gene3D" id="3.10.129.10">
    <property type="entry name" value="Hotdog Thioesterase"/>
    <property type="match status" value="1"/>
</dbReference>
<dbReference type="InterPro" id="IPR029069">
    <property type="entry name" value="HotDog_dom_sf"/>
</dbReference>
<dbReference type="InterPro" id="IPR016776">
    <property type="entry name" value="ApeP-like_dehydratase"/>
</dbReference>
<sequence length="152" mass="16563">MKDKPDIAEILPHAPPMVLLDEVLADSTESITCALTVRADQLFDKDGTVPSWLGIEYMAQAVAAFTGLENWRQGQAIKVGFLLGTRRFNTDTDTFRVDQRLEITAERVIQGSNGMAAFDCSVRGEGVNQHATLSVYEPTEADAVSMISGEQA</sequence>
<dbReference type="PIRSF" id="PIRSF020565">
    <property type="entry name" value="3Ho_Ac_ACP_DH_prd"/>
    <property type="match status" value="1"/>
</dbReference>
<dbReference type="RefSeq" id="WP_149611650.1">
    <property type="nucleotide sequence ID" value="NZ_VTUX01000005.1"/>
</dbReference>
<keyword evidence="2" id="KW-1185">Reference proteome</keyword>